<proteinExistence type="predicted"/>
<accession>A0A7X0DMS8</accession>
<dbReference type="AlphaFoldDB" id="A0A7X0DMS8"/>
<evidence type="ECO:0000313" key="3">
    <source>
        <dbReference type="Proteomes" id="UP000544872"/>
    </source>
</evidence>
<protein>
    <submittedName>
        <fullName evidence="2">Uncharacterized protein</fullName>
    </submittedName>
</protein>
<keyword evidence="3" id="KW-1185">Reference proteome</keyword>
<evidence type="ECO:0000256" key="1">
    <source>
        <dbReference type="SAM" id="MobiDB-lite"/>
    </source>
</evidence>
<evidence type="ECO:0000313" key="2">
    <source>
        <dbReference type="EMBL" id="MBB6211413.1"/>
    </source>
</evidence>
<dbReference type="EMBL" id="JACIIX010000011">
    <property type="protein sequence ID" value="MBB6211413.1"/>
    <property type="molecule type" value="Genomic_DNA"/>
</dbReference>
<sequence length="93" mass="10212">MQTYAFTASTPGLPPPHGKAVTLGAVPSRRPDPWRTGEPSLTDVMTDPLVHLVMQRDGLRSEQVWPVIRQAQSDLKRADLKRADLKRAAALNG</sequence>
<dbReference type="RefSeq" id="WP_184264228.1">
    <property type="nucleotide sequence ID" value="NZ_JACIIX010000011.1"/>
</dbReference>
<name>A0A7X0DMS8_NOVIT</name>
<dbReference type="Proteomes" id="UP000544872">
    <property type="component" value="Unassembled WGS sequence"/>
</dbReference>
<organism evidence="2 3">
    <name type="scientific">Novispirillum itersonii</name>
    <name type="common">Aquaspirillum itersonii</name>
    <dbReference type="NCBI Taxonomy" id="189"/>
    <lineage>
        <taxon>Bacteria</taxon>
        <taxon>Pseudomonadati</taxon>
        <taxon>Pseudomonadota</taxon>
        <taxon>Alphaproteobacteria</taxon>
        <taxon>Rhodospirillales</taxon>
        <taxon>Novispirillaceae</taxon>
        <taxon>Novispirillum</taxon>
    </lineage>
</organism>
<reference evidence="2 3" key="1">
    <citation type="submission" date="2020-08" db="EMBL/GenBank/DDBJ databases">
        <title>Genomic Encyclopedia of Type Strains, Phase IV (KMG-IV): sequencing the most valuable type-strain genomes for metagenomic binning, comparative biology and taxonomic classification.</title>
        <authorList>
            <person name="Goeker M."/>
        </authorList>
    </citation>
    <scope>NUCLEOTIDE SEQUENCE [LARGE SCALE GENOMIC DNA]</scope>
    <source>
        <strain evidence="2 3">DSM 11590</strain>
    </source>
</reference>
<comment type="caution">
    <text evidence="2">The sequence shown here is derived from an EMBL/GenBank/DDBJ whole genome shotgun (WGS) entry which is preliminary data.</text>
</comment>
<feature type="region of interest" description="Disordered" evidence="1">
    <location>
        <begin position="1"/>
        <end position="42"/>
    </location>
</feature>
<gene>
    <name evidence="2" type="ORF">FHS48_002852</name>
</gene>
<feature type="compositionally biased region" description="Polar residues" evidence="1">
    <location>
        <begin position="1"/>
        <end position="10"/>
    </location>
</feature>